<evidence type="ECO:0000256" key="1">
    <source>
        <dbReference type="SAM" id="MobiDB-lite"/>
    </source>
</evidence>
<feature type="region of interest" description="Disordered" evidence="1">
    <location>
        <begin position="629"/>
        <end position="654"/>
    </location>
</feature>
<feature type="compositionally biased region" description="Low complexity" evidence="1">
    <location>
        <begin position="632"/>
        <end position="643"/>
    </location>
</feature>
<protein>
    <submittedName>
        <fullName evidence="2">Uncharacterized protein</fullName>
    </submittedName>
</protein>
<reference evidence="2" key="1">
    <citation type="submission" date="2021-01" db="EMBL/GenBank/DDBJ databases">
        <authorList>
            <person name="Corre E."/>
            <person name="Pelletier E."/>
            <person name="Niang G."/>
            <person name="Scheremetjew M."/>
            <person name="Finn R."/>
            <person name="Kale V."/>
            <person name="Holt S."/>
            <person name="Cochrane G."/>
            <person name="Meng A."/>
            <person name="Brown T."/>
            <person name="Cohen L."/>
        </authorList>
    </citation>
    <scope>NUCLEOTIDE SEQUENCE</scope>
    <source>
        <strain evidence="2">Isolate 1302-5</strain>
    </source>
</reference>
<feature type="compositionally biased region" description="Pro residues" evidence="1">
    <location>
        <begin position="190"/>
        <end position="202"/>
    </location>
</feature>
<dbReference type="EMBL" id="HBKQ01063026">
    <property type="protein sequence ID" value="CAE2290714.1"/>
    <property type="molecule type" value="Transcribed_RNA"/>
</dbReference>
<feature type="region of interest" description="Disordered" evidence="1">
    <location>
        <begin position="180"/>
        <end position="214"/>
    </location>
</feature>
<accession>A0A7S4KCG0</accession>
<sequence>MGRSNFGRFGAGTTDIKPNVNMGGTGVGGSSRGGAAMGPGGLKSCLKSSNNQSFDEFHRMQAARLQQRMERWKVLVKEREILRMQHRQLQDRRVRNLAAAADEEKLNLRRAVLEQQQLRQREEVEERSLAIAAQAKKKSAPQSVPAAAKLSMSALATMGAGGTSEKRLFASVSAAKGSLKAKAQAQTQPQPQPQLQPQPQTPPQLQQKSAADEHQRTMLTQIAERDREHKASMATSAEKAAEAWAREVLRKRTLEREMKQKASSSGRTTTRVAVERGMEPKKKRKAEVVAEAVEAEEKVEKEAKRARTPEVPAKEERSFPIVKLAPDKSKWPFVSKAPTMANVMQSKTCLAGPGKIMSRKELREKIEQYIAKKIELSETSANRDGDGSSANLSATKSAAASALLARWVESRLKRACPNLPHRYMDDPVSIESKILRLLTGLGYRLRRRRTRAEDARMHARAEKKRRDVLREAIGEKTLRSVEEVIDDLRTIGRVGTAWSKCDTIRNYEEIKAREAMPASLGAVHFGVRLVRAYDSLLRELVAAEAAKMRGAASGSGCAGAGSRGTAPAVDRDLWFEMLKTAKGAVRSYRRLEMRLLKEEVEEAQAMALHGSRSARDACGHGDSASKLVYWQPGKKSVSSPPSKIGQEGERTHSQ</sequence>
<evidence type="ECO:0000313" key="2">
    <source>
        <dbReference type="EMBL" id="CAE2290714.1"/>
    </source>
</evidence>
<organism evidence="2">
    <name type="scientific">Odontella aurita</name>
    <dbReference type="NCBI Taxonomy" id="265563"/>
    <lineage>
        <taxon>Eukaryota</taxon>
        <taxon>Sar</taxon>
        <taxon>Stramenopiles</taxon>
        <taxon>Ochrophyta</taxon>
        <taxon>Bacillariophyta</taxon>
        <taxon>Mediophyceae</taxon>
        <taxon>Biddulphiophycidae</taxon>
        <taxon>Eupodiscales</taxon>
        <taxon>Odontellaceae</taxon>
        <taxon>Odontella</taxon>
    </lineage>
</organism>
<gene>
    <name evidence="2" type="ORF">OAUR00152_LOCUS43005</name>
</gene>
<dbReference type="AlphaFoldDB" id="A0A7S4KCG0"/>
<feature type="compositionally biased region" description="Polar residues" evidence="1">
    <location>
        <begin position="261"/>
        <end position="271"/>
    </location>
</feature>
<name>A0A7S4KCG0_9STRA</name>
<feature type="region of interest" description="Disordered" evidence="1">
    <location>
        <begin position="256"/>
        <end position="285"/>
    </location>
</feature>
<proteinExistence type="predicted"/>